<accession>A0A2N9H2T2</accession>
<name>A0A2N9H2T2_FAGSY</name>
<organism evidence="1">
    <name type="scientific">Fagus sylvatica</name>
    <name type="common">Beechnut</name>
    <dbReference type="NCBI Taxonomy" id="28930"/>
    <lineage>
        <taxon>Eukaryota</taxon>
        <taxon>Viridiplantae</taxon>
        <taxon>Streptophyta</taxon>
        <taxon>Embryophyta</taxon>
        <taxon>Tracheophyta</taxon>
        <taxon>Spermatophyta</taxon>
        <taxon>Magnoliopsida</taxon>
        <taxon>eudicotyledons</taxon>
        <taxon>Gunneridae</taxon>
        <taxon>Pentapetalae</taxon>
        <taxon>rosids</taxon>
        <taxon>fabids</taxon>
        <taxon>Fagales</taxon>
        <taxon>Fagaceae</taxon>
        <taxon>Fagus</taxon>
    </lineage>
</organism>
<reference evidence="1" key="1">
    <citation type="submission" date="2018-02" db="EMBL/GenBank/DDBJ databases">
        <authorList>
            <person name="Cohen D.B."/>
            <person name="Kent A.D."/>
        </authorList>
    </citation>
    <scope>NUCLEOTIDE SEQUENCE</scope>
</reference>
<dbReference type="EMBL" id="OIVN01002724">
    <property type="protein sequence ID" value="SPD05959.1"/>
    <property type="molecule type" value="Genomic_DNA"/>
</dbReference>
<proteinExistence type="predicted"/>
<evidence type="ECO:0000313" key="1">
    <source>
        <dbReference type="EMBL" id="SPD05959.1"/>
    </source>
</evidence>
<evidence type="ECO:0008006" key="2">
    <source>
        <dbReference type="Google" id="ProtNLM"/>
    </source>
</evidence>
<sequence length="209" mass="23394">MNQDKSLWDVEVLKNLFEEVSVQAILDIPRWSTDHPDRWIWVKTSNGAFSVKSAFKEASKEIQPSLVNPVLGLHSKHCDVARALWFGGGWTIRTDAISISNSLQLVDFLISPPLEVSDLWRNHWALSKALVFEHRGSRLIPQSTPPSYKISVWQVPPSGCLKFNYDAAVGPSFSSIALVARDWRGKVVLALSKKAYTMNPLQAKAEAIL</sequence>
<dbReference type="AlphaFoldDB" id="A0A2N9H2T2"/>
<gene>
    <name evidence="1" type="ORF">FSB_LOCUS33841</name>
</gene>
<protein>
    <recommendedName>
        <fullName evidence="2">RNase H type-1 domain-containing protein</fullName>
    </recommendedName>
</protein>